<dbReference type="InterPro" id="IPR013094">
    <property type="entry name" value="AB_hydrolase_3"/>
</dbReference>
<name>A0A5M3MCE0_CONPW</name>
<evidence type="ECO:0000313" key="4">
    <source>
        <dbReference type="Proteomes" id="UP000053558"/>
    </source>
</evidence>
<comment type="caution">
    <text evidence="3">The sequence shown here is derived from an EMBL/GenBank/DDBJ whole genome shotgun (WGS) entry which is preliminary data.</text>
</comment>
<dbReference type="EMBL" id="JH711586">
    <property type="protein sequence ID" value="EIW76510.1"/>
    <property type="molecule type" value="Genomic_DNA"/>
</dbReference>
<proteinExistence type="predicted"/>
<evidence type="ECO:0000259" key="2">
    <source>
        <dbReference type="Pfam" id="PF07859"/>
    </source>
</evidence>
<dbReference type="KEGG" id="cput:CONPUDRAFT_64100"/>
<protein>
    <recommendedName>
        <fullName evidence="2">Alpha/beta hydrolase fold-3 domain-containing protein</fullName>
    </recommendedName>
</protein>
<dbReference type="RefSeq" id="XP_007773312.1">
    <property type="nucleotide sequence ID" value="XM_007775122.1"/>
</dbReference>
<accession>A0A5M3MCE0</accession>
<gene>
    <name evidence="3" type="ORF">CONPUDRAFT_64100</name>
</gene>
<dbReference type="PANTHER" id="PTHR48081:SF8">
    <property type="entry name" value="ALPHA_BETA HYDROLASE FOLD-3 DOMAIN-CONTAINING PROTEIN-RELATED"/>
    <property type="match status" value="1"/>
</dbReference>
<dbReference type="PANTHER" id="PTHR48081">
    <property type="entry name" value="AB HYDROLASE SUPERFAMILY PROTEIN C4A8.06C"/>
    <property type="match status" value="1"/>
</dbReference>
<dbReference type="GeneID" id="19208337"/>
<dbReference type="AlphaFoldDB" id="A0A5M3MCE0"/>
<dbReference type="OMA" id="VEMADQF"/>
<dbReference type="OrthoDB" id="408631at2759"/>
<evidence type="ECO:0000256" key="1">
    <source>
        <dbReference type="ARBA" id="ARBA00022801"/>
    </source>
</evidence>
<dbReference type="InterPro" id="IPR050300">
    <property type="entry name" value="GDXG_lipolytic_enzyme"/>
</dbReference>
<dbReference type="InterPro" id="IPR029058">
    <property type="entry name" value="AB_hydrolase_fold"/>
</dbReference>
<dbReference type="Pfam" id="PF07859">
    <property type="entry name" value="Abhydrolase_3"/>
    <property type="match status" value="1"/>
</dbReference>
<feature type="domain" description="Alpha/beta hydrolase fold-3" evidence="2">
    <location>
        <begin position="90"/>
        <end position="302"/>
    </location>
</feature>
<dbReference type="Proteomes" id="UP000053558">
    <property type="component" value="Unassembled WGS sequence"/>
</dbReference>
<organism evidence="3 4">
    <name type="scientific">Coniophora puteana (strain RWD-64-598)</name>
    <name type="common">Brown rot fungus</name>
    <dbReference type="NCBI Taxonomy" id="741705"/>
    <lineage>
        <taxon>Eukaryota</taxon>
        <taxon>Fungi</taxon>
        <taxon>Dikarya</taxon>
        <taxon>Basidiomycota</taxon>
        <taxon>Agaricomycotina</taxon>
        <taxon>Agaricomycetes</taxon>
        <taxon>Agaricomycetidae</taxon>
        <taxon>Boletales</taxon>
        <taxon>Coniophorineae</taxon>
        <taxon>Coniophoraceae</taxon>
        <taxon>Coniophora</taxon>
    </lineage>
</organism>
<sequence>MTDLPQAIHPDVINRLRPEYVKFHNEHIAPRIPPHTIPWDPAIRNAPAIPGGSPVQKVGSVRDILLDNHKIRVFTPSGSPPEKGWPVYIDIHGGGWTLGSIETQNAFASRQCNEQKCIAISVDYRLAPEHPYPAAVDDAVATLLWVHQNGKDELSADITRIAVGGSSSGGNLAAVLALKAPQMNPPVSIVFQLLMVPVCDNTATIEGPYPSWKECQNTVWLSSGRMLWFHDYYFPNKEDCIKWDASPMLAPDEILAKVAPAYVGIMELDILRDEGIAYGERMRNLGVPVEIKVHNGVPHQIMGMDGVLDCAKEVSDDATRALGEAFKKY</sequence>
<keyword evidence="4" id="KW-1185">Reference proteome</keyword>
<evidence type="ECO:0000313" key="3">
    <source>
        <dbReference type="EMBL" id="EIW76510.1"/>
    </source>
</evidence>
<reference evidence="4" key="1">
    <citation type="journal article" date="2012" name="Science">
        <title>The Paleozoic origin of enzymatic lignin decomposition reconstructed from 31 fungal genomes.</title>
        <authorList>
            <person name="Floudas D."/>
            <person name="Binder M."/>
            <person name="Riley R."/>
            <person name="Barry K."/>
            <person name="Blanchette R.A."/>
            <person name="Henrissat B."/>
            <person name="Martinez A.T."/>
            <person name="Otillar R."/>
            <person name="Spatafora J.W."/>
            <person name="Yadav J.S."/>
            <person name="Aerts A."/>
            <person name="Benoit I."/>
            <person name="Boyd A."/>
            <person name="Carlson A."/>
            <person name="Copeland A."/>
            <person name="Coutinho P.M."/>
            <person name="de Vries R.P."/>
            <person name="Ferreira P."/>
            <person name="Findley K."/>
            <person name="Foster B."/>
            <person name="Gaskell J."/>
            <person name="Glotzer D."/>
            <person name="Gorecki P."/>
            <person name="Heitman J."/>
            <person name="Hesse C."/>
            <person name="Hori C."/>
            <person name="Igarashi K."/>
            <person name="Jurgens J.A."/>
            <person name="Kallen N."/>
            <person name="Kersten P."/>
            <person name="Kohler A."/>
            <person name="Kuees U."/>
            <person name="Kumar T.K.A."/>
            <person name="Kuo A."/>
            <person name="LaButti K."/>
            <person name="Larrondo L.F."/>
            <person name="Lindquist E."/>
            <person name="Ling A."/>
            <person name="Lombard V."/>
            <person name="Lucas S."/>
            <person name="Lundell T."/>
            <person name="Martin R."/>
            <person name="McLaughlin D.J."/>
            <person name="Morgenstern I."/>
            <person name="Morin E."/>
            <person name="Murat C."/>
            <person name="Nagy L.G."/>
            <person name="Nolan M."/>
            <person name="Ohm R.A."/>
            <person name="Patyshakuliyeva A."/>
            <person name="Rokas A."/>
            <person name="Ruiz-Duenas F.J."/>
            <person name="Sabat G."/>
            <person name="Salamov A."/>
            <person name="Samejima M."/>
            <person name="Schmutz J."/>
            <person name="Slot J.C."/>
            <person name="St John F."/>
            <person name="Stenlid J."/>
            <person name="Sun H."/>
            <person name="Sun S."/>
            <person name="Syed K."/>
            <person name="Tsang A."/>
            <person name="Wiebenga A."/>
            <person name="Young D."/>
            <person name="Pisabarro A."/>
            <person name="Eastwood D.C."/>
            <person name="Martin F."/>
            <person name="Cullen D."/>
            <person name="Grigoriev I.V."/>
            <person name="Hibbett D.S."/>
        </authorList>
    </citation>
    <scope>NUCLEOTIDE SEQUENCE [LARGE SCALE GENOMIC DNA]</scope>
    <source>
        <strain evidence="4">RWD-64-598 SS2</strain>
    </source>
</reference>
<dbReference type="Gene3D" id="3.40.50.1820">
    <property type="entry name" value="alpha/beta hydrolase"/>
    <property type="match status" value="1"/>
</dbReference>
<keyword evidence="1" id="KW-0378">Hydrolase</keyword>
<dbReference type="GO" id="GO:0016787">
    <property type="term" value="F:hydrolase activity"/>
    <property type="evidence" value="ECO:0007669"/>
    <property type="project" value="UniProtKB-KW"/>
</dbReference>
<dbReference type="SUPFAM" id="SSF53474">
    <property type="entry name" value="alpha/beta-Hydrolases"/>
    <property type="match status" value="1"/>
</dbReference>